<evidence type="ECO:0000313" key="8">
    <source>
        <dbReference type="EMBL" id="RCX29824.1"/>
    </source>
</evidence>
<dbReference type="InterPro" id="IPR004419">
    <property type="entry name" value="Pept_A31_hyd_express"/>
</dbReference>
<evidence type="ECO:0000256" key="7">
    <source>
        <dbReference type="PIRSR" id="PIRSR604419-1"/>
    </source>
</evidence>
<dbReference type="AlphaFoldDB" id="A0A369CDD3"/>
<dbReference type="Pfam" id="PF01750">
    <property type="entry name" value="HycI"/>
    <property type="match status" value="1"/>
</dbReference>
<feature type="binding site" evidence="7">
    <location>
        <position position="102"/>
    </location>
    <ligand>
        <name>Ni(2+)</name>
        <dbReference type="ChEBI" id="CHEBI:49786"/>
    </ligand>
</feature>
<comment type="similarity">
    <text evidence="1">Belongs to the peptidase A31 family.</text>
</comment>
<dbReference type="FunFam" id="3.40.50.1450:FF:000002">
    <property type="entry name" value="Hydrogenase 1 maturation protease"/>
    <property type="match status" value="1"/>
</dbReference>
<dbReference type="NCBIfam" id="TIGR00072">
    <property type="entry name" value="hydrog_prot"/>
    <property type="match status" value="1"/>
</dbReference>
<dbReference type="InterPro" id="IPR000671">
    <property type="entry name" value="Peptidase_A31"/>
</dbReference>
<dbReference type="PANTHER" id="PTHR30302:SF1">
    <property type="entry name" value="HYDROGENASE 2 MATURATION PROTEASE"/>
    <property type="match status" value="1"/>
</dbReference>
<dbReference type="Gene3D" id="3.40.50.1450">
    <property type="entry name" value="HybD-like"/>
    <property type="match status" value="1"/>
</dbReference>
<dbReference type="NCBIfam" id="TIGR00140">
    <property type="entry name" value="hupD"/>
    <property type="match status" value="1"/>
</dbReference>
<keyword evidence="6" id="KW-0378">Hydrolase</keyword>
<evidence type="ECO:0000256" key="3">
    <source>
        <dbReference type="ARBA" id="ARBA00022670"/>
    </source>
</evidence>
<reference evidence="8 9" key="1">
    <citation type="submission" date="2018-07" db="EMBL/GenBank/DDBJ databases">
        <title>Genomic Encyclopedia of Type Strains, Phase IV (KMG-IV): sequencing the most valuable type-strain genomes for metagenomic binning, comparative biology and taxonomic classification.</title>
        <authorList>
            <person name="Goeker M."/>
        </authorList>
    </citation>
    <scope>NUCLEOTIDE SEQUENCE [LARGE SCALE GENOMIC DNA]</scope>
    <source>
        <strain evidence="8 9">DSM 26407</strain>
    </source>
</reference>
<dbReference type="EMBL" id="QPJY01000006">
    <property type="protein sequence ID" value="RCX29824.1"/>
    <property type="molecule type" value="Genomic_DNA"/>
</dbReference>
<evidence type="ECO:0000313" key="9">
    <source>
        <dbReference type="Proteomes" id="UP000252707"/>
    </source>
</evidence>
<keyword evidence="5" id="KW-0064">Aspartyl protease</keyword>
<evidence type="ECO:0000256" key="4">
    <source>
        <dbReference type="ARBA" id="ARBA00022723"/>
    </source>
</evidence>
<dbReference type="PRINTS" id="PR00446">
    <property type="entry name" value="HYDRGNUPTAKE"/>
</dbReference>
<evidence type="ECO:0000256" key="2">
    <source>
        <dbReference type="ARBA" id="ARBA00022596"/>
    </source>
</evidence>
<keyword evidence="4 7" id="KW-0479">Metal-binding</keyword>
<dbReference type="GO" id="GO:0008047">
    <property type="term" value="F:enzyme activator activity"/>
    <property type="evidence" value="ECO:0007669"/>
    <property type="project" value="InterPro"/>
</dbReference>
<dbReference type="PANTHER" id="PTHR30302">
    <property type="entry name" value="HYDROGENASE 1 MATURATION PROTEASE"/>
    <property type="match status" value="1"/>
</dbReference>
<name>A0A369CDD3_9GAMM</name>
<evidence type="ECO:0000256" key="1">
    <source>
        <dbReference type="ARBA" id="ARBA00006814"/>
    </source>
</evidence>
<dbReference type="GO" id="GO:0004190">
    <property type="term" value="F:aspartic-type endopeptidase activity"/>
    <property type="evidence" value="ECO:0007669"/>
    <property type="project" value="UniProtKB-KW"/>
</dbReference>
<evidence type="ECO:0000256" key="6">
    <source>
        <dbReference type="ARBA" id="ARBA00022801"/>
    </source>
</evidence>
<evidence type="ECO:0000256" key="5">
    <source>
        <dbReference type="ARBA" id="ARBA00022750"/>
    </source>
</evidence>
<proteinExistence type="inferred from homology"/>
<keyword evidence="2 7" id="KW-0533">Nickel</keyword>
<comment type="caution">
    <text evidence="8">The sequence shown here is derived from an EMBL/GenBank/DDBJ whole genome shotgun (WGS) entry which is preliminary data.</text>
</comment>
<protein>
    <submittedName>
        <fullName evidence="8">Hydrogenase 2 maturation peptidase</fullName>
    </submittedName>
</protein>
<accession>A0A369CDD3</accession>
<dbReference type="InterPro" id="IPR023430">
    <property type="entry name" value="Pept_HybD-like_dom_sf"/>
</dbReference>
<organism evidence="8 9">
    <name type="scientific">Thioalbus denitrificans</name>
    <dbReference type="NCBI Taxonomy" id="547122"/>
    <lineage>
        <taxon>Bacteria</taxon>
        <taxon>Pseudomonadati</taxon>
        <taxon>Pseudomonadota</taxon>
        <taxon>Gammaproteobacteria</taxon>
        <taxon>Chromatiales</taxon>
        <taxon>Ectothiorhodospiraceae</taxon>
        <taxon>Thioalbus</taxon>
    </lineage>
</organism>
<dbReference type="CDD" id="cd06062">
    <property type="entry name" value="H2MP_MemB-H2up"/>
    <property type="match status" value="1"/>
</dbReference>
<sequence length="175" mass="18575">MTGIPDRNPAPRILVLGLGNILLSDEGVGARLAARLARDFSFDGNVEVIDGGTSGMELLEPIAECDVLIVVDAVKTGKAPGTLVRLTGNAVPAFFMNKVSPHQVALSDVLASLRLTGEYPGEVIIHGIEPESLATGLELTHTVGARRDELLANVLEDLERLGHRPRRFTPHSSAA</sequence>
<feature type="binding site" evidence="7">
    <location>
        <position position="26"/>
    </location>
    <ligand>
        <name>Ni(2+)</name>
        <dbReference type="ChEBI" id="CHEBI:49786"/>
    </ligand>
</feature>
<keyword evidence="9" id="KW-1185">Reference proteome</keyword>
<feature type="binding site" evidence="7">
    <location>
        <position position="72"/>
    </location>
    <ligand>
        <name>Ni(2+)</name>
        <dbReference type="ChEBI" id="CHEBI:49786"/>
    </ligand>
</feature>
<dbReference type="SUPFAM" id="SSF53163">
    <property type="entry name" value="HybD-like"/>
    <property type="match status" value="1"/>
</dbReference>
<dbReference type="GO" id="GO:0016485">
    <property type="term" value="P:protein processing"/>
    <property type="evidence" value="ECO:0007669"/>
    <property type="project" value="InterPro"/>
</dbReference>
<dbReference type="RefSeq" id="WP_211314927.1">
    <property type="nucleotide sequence ID" value="NZ_QPJY01000006.1"/>
</dbReference>
<dbReference type="Proteomes" id="UP000252707">
    <property type="component" value="Unassembled WGS sequence"/>
</dbReference>
<keyword evidence="3" id="KW-0645">Protease</keyword>
<gene>
    <name evidence="8" type="ORF">DFQ59_10656</name>
</gene>
<dbReference type="GO" id="GO:0046872">
    <property type="term" value="F:metal ion binding"/>
    <property type="evidence" value="ECO:0007669"/>
    <property type="project" value="UniProtKB-KW"/>
</dbReference>